<accession>A0A5D9BYP0</accession>
<dbReference type="FunFam" id="1.10.12.10:FF:000001">
    <property type="entry name" value="Probable enoyl-CoA hydratase, mitochondrial"/>
    <property type="match status" value="1"/>
</dbReference>
<evidence type="ECO:0000313" key="3">
    <source>
        <dbReference type="EMBL" id="TZG24708.1"/>
    </source>
</evidence>
<dbReference type="Proteomes" id="UP000322077">
    <property type="component" value="Unassembled WGS sequence"/>
</dbReference>
<comment type="similarity">
    <text evidence="1">Belongs to the enoyl-CoA hydratase/isomerase family.</text>
</comment>
<protein>
    <submittedName>
        <fullName evidence="3">Enoyl-CoA hydratase</fullName>
    </submittedName>
</protein>
<dbReference type="GO" id="GO:0006635">
    <property type="term" value="P:fatty acid beta-oxidation"/>
    <property type="evidence" value="ECO:0007669"/>
    <property type="project" value="TreeGrafter"/>
</dbReference>
<dbReference type="SUPFAM" id="SSF52096">
    <property type="entry name" value="ClpP/crotonase"/>
    <property type="match status" value="1"/>
</dbReference>
<evidence type="ECO:0000256" key="1">
    <source>
        <dbReference type="ARBA" id="ARBA00005254"/>
    </source>
</evidence>
<dbReference type="Pfam" id="PF00378">
    <property type="entry name" value="ECH_1"/>
    <property type="match status" value="1"/>
</dbReference>
<dbReference type="Gene3D" id="3.90.226.10">
    <property type="entry name" value="2-enoyl-CoA Hydratase, Chain A, domain 1"/>
    <property type="match status" value="1"/>
</dbReference>
<proteinExistence type="inferred from homology"/>
<dbReference type="InterPro" id="IPR029045">
    <property type="entry name" value="ClpP/crotonase-like_dom_sf"/>
</dbReference>
<keyword evidence="4" id="KW-1185">Reference proteome</keyword>
<evidence type="ECO:0000313" key="4">
    <source>
        <dbReference type="Proteomes" id="UP000322077"/>
    </source>
</evidence>
<organism evidence="3 4">
    <name type="scientific">Sphingomonas montanisoli</name>
    <dbReference type="NCBI Taxonomy" id="2606412"/>
    <lineage>
        <taxon>Bacteria</taxon>
        <taxon>Pseudomonadati</taxon>
        <taxon>Pseudomonadota</taxon>
        <taxon>Alphaproteobacteria</taxon>
        <taxon>Sphingomonadales</taxon>
        <taxon>Sphingomonadaceae</taxon>
        <taxon>Sphingomonas</taxon>
    </lineage>
</organism>
<keyword evidence="2" id="KW-0456">Lyase</keyword>
<comment type="caution">
    <text evidence="3">The sequence shown here is derived from an EMBL/GenBank/DDBJ whole genome shotgun (WGS) entry which is preliminary data.</text>
</comment>
<dbReference type="Gene3D" id="1.10.12.10">
    <property type="entry name" value="Lyase 2-enoyl-coa Hydratase, Chain A, domain 2"/>
    <property type="match status" value="1"/>
</dbReference>
<reference evidence="3 4" key="1">
    <citation type="submission" date="2019-08" db="EMBL/GenBank/DDBJ databases">
        <authorList>
            <person name="Wang G."/>
            <person name="Xu Z."/>
        </authorList>
    </citation>
    <scope>NUCLEOTIDE SEQUENCE [LARGE SCALE GENOMIC DNA]</scope>
    <source>
        <strain evidence="3 4">ZX</strain>
    </source>
</reference>
<dbReference type="PANTHER" id="PTHR11941">
    <property type="entry name" value="ENOYL-COA HYDRATASE-RELATED"/>
    <property type="match status" value="1"/>
</dbReference>
<name>A0A5D9BYP0_9SPHN</name>
<dbReference type="InterPro" id="IPR014748">
    <property type="entry name" value="Enoyl-CoA_hydra_C"/>
</dbReference>
<dbReference type="PANTHER" id="PTHR11941:SF54">
    <property type="entry name" value="ENOYL-COA HYDRATASE, MITOCHONDRIAL"/>
    <property type="match status" value="1"/>
</dbReference>
<dbReference type="InterPro" id="IPR001753">
    <property type="entry name" value="Enoyl-CoA_hydra/iso"/>
</dbReference>
<evidence type="ECO:0000256" key="2">
    <source>
        <dbReference type="ARBA" id="ARBA00023239"/>
    </source>
</evidence>
<dbReference type="AlphaFoldDB" id="A0A5D9BYP0"/>
<dbReference type="CDD" id="cd06558">
    <property type="entry name" value="crotonase-like"/>
    <property type="match status" value="1"/>
</dbReference>
<dbReference type="FunFam" id="3.90.226.10:FF:000009">
    <property type="entry name" value="Carnitinyl-CoA dehydratase"/>
    <property type="match status" value="1"/>
</dbReference>
<gene>
    <name evidence="3" type="ORF">FYJ91_19040</name>
</gene>
<dbReference type="EMBL" id="VTOU01000005">
    <property type="protein sequence ID" value="TZG24708.1"/>
    <property type="molecule type" value="Genomic_DNA"/>
</dbReference>
<dbReference type="GO" id="GO:0016836">
    <property type="term" value="F:hydro-lyase activity"/>
    <property type="evidence" value="ECO:0007669"/>
    <property type="project" value="UniProtKB-ARBA"/>
</dbReference>
<dbReference type="RefSeq" id="WP_149523902.1">
    <property type="nucleotide sequence ID" value="NZ_VTOU01000005.1"/>
</dbReference>
<dbReference type="NCBIfam" id="NF006007">
    <property type="entry name" value="PRK08138.1"/>
    <property type="match status" value="1"/>
</dbReference>
<sequence length="256" mass="27131">MAEVLKETPIEGVALLKLNRPEVLNALSVPLRLELAAHIDELNLDPAVRAIVITGDEKAFAAGADLTELKKRTVRDAQTRESVAAWVALRACTKPVIAAVNGFALGGGSELAFHCDIIIAGEGAKFGLPEVKVGIMPGAGGTQRLVRAVGKFKASRYLLTGDLIPAEVAYTMGIVSEVVPDDQVIPHALKIASKIAALPPLAVQAIKEAVGLGPDASLDTALALERKTFQLLFTTEDRDEGIAAFLEKRKPVFKGR</sequence>